<evidence type="ECO:0000313" key="2">
    <source>
        <dbReference type="EMBL" id="CAE0464052.1"/>
    </source>
</evidence>
<keyword evidence="1" id="KW-0732">Signal</keyword>
<dbReference type="EMBL" id="HBIO01011427">
    <property type="protein sequence ID" value="CAE0464052.1"/>
    <property type="molecule type" value="Transcribed_RNA"/>
</dbReference>
<gene>
    <name evidence="2" type="ORF">CDEB00056_LOCUS8893</name>
</gene>
<evidence type="ECO:0000256" key="1">
    <source>
        <dbReference type="SAM" id="SignalP"/>
    </source>
</evidence>
<dbReference type="AlphaFoldDB" id="A0A7S3Q3A5"/>
<accession>A0A7S3Q3A5</accession>
<name>A0A7S3Q3A5_9STRA</name>
<protein>
    <submittedName>
        <fullName evidence="2">Uncharacterized protein</fullName>
    </submittedName>
</protein>
<feature type="chain" id="PRO_5030907584" evidence="1">
    <location>
        <begin position="25"/>
        <end position="261"/>
    </location>
</feature>
<reference evidence="2" key="1">
    <citation type="submission" date="2021-01" db="EMBL/GenBank/DDBJ databases">
        <authorList>
            <person name="Corre E."/>
            <person name="Pelletier E."/>
            <person name="Niang G."/>
            <person name="Scheremetjew M."/>
            <person name="Finn R."/>
            <person name="Kale V."/>
            <person name="Holt S."/>
            <person name="Cochrane G."/>
            <person name="Meng A."/>
            <person name="Brown T."/>
            <person name="Cohen L."/>
        </authorList>
    </citation>
    <scope>NUCLEOTIDE SEQUENCE</scope>
    <source>
        <strain evidence="2">MM31A-1</strain>
    </source>
</reference>
<proteinExistence type="predicted"/>
<sequence>MKSHWAAFSNSLLIFFLLAGESFGQFEDYGQKNCAVFQCPKDENPVPKSPLELQSSGCSSIGGGGLSMNFNGNANSGEMEISSCCDSFHACNQICGTTKSFCEDSFTKCMDAKCKMSSQKDECTKAASTKKLMLQLSNCNDFNEGQKKSCTCVKTDDADAKRKEVIEDFYQTYNPSQMSKVDGLAAKATDTNKLAGLLTKLVTKYGSKAIKKVKDSREKLMEDMMNSRGPNGIPGMGRKAFDADRFENDQEEAEEEEMIEL</sequence>
<organism evidence="2">
    <name type="scientific">Chaetoceros debilis</name>
    <dbReference type="NCBI Taxonomy" id="122233"/>
    <lineage>
        <taxon>Eukaryota</taxon>
        <taxon>Sar</taxon>
        <taxon>Stramenopiles</taxon>
        <taxon>Ochrophyta</taxon>
        <taxon>Bacillariophyta</taxon>
        <taxon>Coscinodiscophyceae</taxon>
        <taxon>Chaetocerotophycidae</taxon>
        <taxon>Chaetocerotales</taxon>
        <taxon>Chaetocerotaceae</taxon>
        <taxon>Chaetoceros</taxon>
    </lineage>
</organism>
<feature type="signal peptide" evidence="1">
    <location>
        <begin position="1"/>
        <end position="24"/>
    </location>
</feature>